<keyword evidence="5" id="KW-0804">Transcription</keyword>
<sequence length="157" mass="17973">MSDTEIDPLRLDRMLCFAIYAAGHAFNRFYKPRLDALGLTYPQYLVLLVLWEQDGLSIKMLGERLILDSGTITPLVKRMETRGLMRRERDHEDERVVRVYLTEEGRALRQRALSIPLEVAGATDFDLDAIDQLRMALEQLREKLDAGPDDIAGPGER</sequence>
<dbReference type="AlphaFoldDB" id="A0A918VRC9"/>
<reference evidence="7" key="2">
    <citation type="submission" date="2020-09" db="EMBL/GenBank/DDBJ databases">
        <authorList>
            <person name="Sun Q."/>
            <person name="Kim S."/>
        </authorList>
    </citation>
    <scope>NUCLEOTIDE SEQUENCE</scope>
    <source>
        <strain evidence="7">KCTC 32437</strain>
    </source>
</reference>
<dbReference type="GO" id="GO:0005737">
    <property type="term" value="C:cytoplasm"/>
    <property type="evidence" value="ECO:0007669"/>
    <property type="project" value="UniProtKB-SubCell"/>
</dbReference>
<dbReference type="InterPro" id="IPR039422">
    <property type="entry name" value="MarR/SlyA-like"/>
</dbReference>
<evidence type="ECO:0000313" key="7">
    <source>
        <dbReference type="EMBL" id="GHA16606.1"/>
    </source>
</evidence>
<evidence type="ECO:0000256" key="4">
    <source>
        <dbReference type="ARBA" id="ARBA00023125"/>
    </source>
</evidence>
<dbReference type="SMART" id="SM00347">
    <property type="entry name" value="HTH_MARR"/>
    <property type="match status" value="1"/>
</dbReference>
<comment type="caution">
    <text evidence="7">The sequence shown here is derived from an EMBL/GenBank/DDBJ whole genome shotgun (WGS) entry which is preliminary data.</text>
</comment>
<keyword evidence="4" id="KW-0238">DNA-binding</keyword>
<dbReference type="InterPro" id="IPR055166">
    <property type="entry name" value="Transc_reg_Sar_Rot_HTH"/>
</dbReference>
<dbReference type="PRINTS" id="PR00598">
    <property type="entry name" value="HTHMARR"/>
</dbReference>
<dbReference type="Gene3D" id="1.10.10.10">
    <property type="entry name" value="Winged helix-like DNA-binding domain superfamily/Winged helix DNA-binding domain"/>
    <property type="match status" value="1"/>
</dbReference>
<dbReference type="GO" id="GO:0006950">
    <property type="term" value="P:response to stress"/>
    <property type="evidence" value="ECO:0007669"/>
    <property type="project" value="TreeGrafter"/>
</dbReference>
<dbReference type="InterPro" id="IPR036388">
    <property type="entry name" value="WH-like_DNA-bd_sf"/>
</dbReference>
<dbReference type="PANTHER" id="PTHR33164">
    <property type="entry name" value="TRANSCRIPTIONAL REGULATOR, MARR FAMILY"/>
    <property type="match status" value="1"/>
</dbReference>
<name>A0A918VRC9_9HYPH</name>
<evidence type="ECO:0000256" key="1">
    <source>
        <dbReference type="ARBA" id="ARBA00004496"/>
    </source>
</evidence>
<keyword evidence="3" id="KW-0805">Transcription regulation</keyword>
<dbReference type="Pfam" id="PF22381">
    <property type="entry name" value="Staph_reg_Sar_Rot"/>
    <property type="match status" value="1"/>
</dbReference>
<keyword evidence="2" id="KW-0963">Cytoplasm</keyword>
<keyword evidence="8" id="KW-1185">Reference proteome</keyword>
<dbReference type="EMBL" id="BMZE01000001">
    <property type="protein sequence ID" value="GHA16606.1"/>
    <property type="molecule type" value="Genomic_DNA"/>
</dbReference>
<evidence type="ECO:0000256" key="2">
    <source>
        <dbReference type="ARBA" id="ARBA00022490"/>
    </source>
</evidence>
<evidence type="ECO:0000259" key="6">
    <source>
        <dbReference type="PROSITE" id="PS50995"/>
    </source>
</evidence>
<evidence type="ECO:0000313" key="8">
    <source>
        <dbReference type="Proteomes" id="UP000646579"/>
    </source>
</evidence>
<gene>
    <name evidence="7" type="ORF">GCM10007989_09580</name>
</gene>
<proteinExistence type="predicted"/>
<accession>A0A918VRC9</accession>
<dbReference type="PROSITE" id="PS50995">
    <property type="entry name" value="HTH_MARR_2"/>
    <property type="match status" value="1"/>
</dbReference>
<dbReference type="FunFam" id="1.10.10.10:FF:000163">
    <property type="entry name" value="MarR family transcriptional regulator"/>
    <property type="match status" value="1"/>
</dbReference>
<organism evidence="7 8">
    <name type="scientific">Devosia pacifica</name>
    <dbReference type="NCBI Taxonomy" id="1335967"/>
    <lineage>
        <taxon>Bacteria</taxon>
        <taxon>Pseudomonadati</taxon>
        <taxon>Pseudomonadota</taxon>
        <taxon>Alphaproteobacteria</taxon>
        <taxon>Hyphomicrobiales</taxon>
        <taxon>Devosiaceae</taxon>
        <taxon>Devosia</taxon>
    </lineage>
</organism>
<dbReference type="Proteomes" id="UP000646579">
    <property type="component" value="Unassembled WGS sequence"/>
</dbReference>
<dbReference type="RefSeq" id="WP_189423890.1">
    <property type="nucleotide sequence ID" value="NZ_BMZE01000001.1"/>
</dbReference>
<evidence type="ECO:0000256" key="3">
    <source>
        <dbReference type="ARBA" id="ARBA00023015"/>
    </source>
</evidence>
<dbReference type="SUPFAM" id="SSF46785">
    <property type="entry name" value="Winged helix' DNA-binding domain"/>
    <property type="match status" value="1"/>
</dbReference>
<dbReference type="PANTHER" id="PTHR33164:SF5">
    <property type="entry name" value="ORGANIC HYDROPEROXIDE RESISTANCE TRANSCRIPTIONAL REGULATOR"/>
    <property type="match status" value="1"/>
</dbReference>
<protein>
    <recommendedName>
        <fullName evidence="6">HTH marR-type domain-containing protein</fullName>
    </recommendedName>
</protein>
<reference evidence="7" key="1">
    <citation type="journal article" date="2014" name="Int. J. Syst. Evol. Microbiol.">
        <title>Complete genome sequence of Corynebacterium casei LMG S-19264T (=DSM 44701T), isolated from a smear-ripened cheese.</title>
        <authorList>
            <consortium name="US DOE Joint Genome Institute (JGI-PGF)"/>
            <person name="Walter F."/>
            <person name="Albersmeier A."/>
            <person name="Kalinowski J."/>
            <person name="Ruckert C."/>
        </authorList>
    </citation>
    <scope>NUCLEOTIDE SEQUENCE</scope>
    <source>
        <strain evidence="7">KCTC 32437</strain>
    </source>
</reference>
<dbReference type="GO" id="GO:0003677">
    <property type="term" value="F:DNA binding"/>
    <property type="evidence" value="ECO:0007669"/>
    <property type="project" value="UniProtKB-KW"/>
</dbReference>
<feature type="domain" description="HTH marR-type" evidence="6">
    <location>
        <begin position="12"/>
        <end position="142"/>
    </location>
</feature>
<dbReference type="InterPro" id="IPR036390">
    <property type="entry name" value="WH_DNA-bd_sf"/>
</dbReference>
<comment type="subcellular location">
    <subcellularLocation>
        <location evidence="1">Cytoplasm</location>
    </subcellularLocation>
</comment>
<dbReference type="InterPro" id="IPR000835">
    <property type="entry name" value="HTH_MarR-typ"/>
</dbReference>
<dbReference type="GO" id="GO:0003700">
    <property type="term" value="F:DNA-binding transcription factor activity"/>
    <property type="evidence" value="ECO:0007669"/>
    <property type="project" value="InterPro"/>
</dbReference>
<evidence type="ECO:0000256" key="5">
    <source>
        <dbReference type="ARBA" id="ARBA00023163"/>
    </source>
</evidence>